<evidence type="ECO:0000313" key="3">
    <source>
        <dbReference type="Proteomes" id="UP001612741"/>
    </source>
</evidence>
<dbReference type="GO" id="GO:0008168">
    <property type="term" value="F:methyltransferase activity"/>
    <property type="evidence" value="ECO:0007669"/>
    <property type="project" value="UniProtKB-KW"/>
</dbReference>
<evidence type="ECO:0000313" key="2">
    <source>
        <dbReference type="EMBL" id="MFI6501296.1"/>
    </source>
</evidence>
<keyword evidence="2" id="KW-0808">Transferase</keyword>
<dbReference type="Pfam" id="PF08241">
    <property type="entry name" value="Methyltransf_11"/>
    <property type="match status" value="1"/>
</dbReference>
<keyword evidence="3" id="KW-1185">Reference proteome</keyword>
<proteinExistence type="predicted"/>
<dbReference type="GO" id="GO:0032259">
    <property type="term" value="P:methylation"/>
    <property type="evidence" value="ECO:0007669"/>
    <property type="project" value="UniProtKB-KW"/>
</dbReference>
<dbReference type="InterPro" id="IPR029063">
    <property type="entry name" value="SAM-dependent_MTases_sf"/>
</dbReference>
<dbReference type="PANTHER" id="PTHR45036:SF1">
    <property type="entry name" value="METHYLTRANSFERASE LIKE 7A"/>
    <property type="match status" value="1"/>
</dbReference>
<sequence>MTAIAPSRRSDRQAGVGCGMEQFHHPRPVCTGRGSATRPTLQRERLTAGLAGRVVELGAGDGVKLTCFPPAVDEIVVIEPDAFLRAAAAQVAAALPRRVSITAGRLDRLPLADASCDAVVCSLVLCCAPVERTLAEARRVLRPGGQLRFYEHVRSASPVLAFAEVLVSPLWSRAAGGCRPGREPVTAIAAAGFTLENLERFSFRHVSHVLGTAVKA</sequence>
<dbReference type="EMBL" id="JBITGY010000007">
    <property type="protein sequence ID" value="MFI6501296.1"/>
    <property type="molecule type" value="Genomic_DNA"/>
</dbReference>
<reference evidence="2 3" key="1">
    <citation type="submission" date="2024-10" db="EMBL/GenBank/DDBJ databases">
        <title>The Natural Products Discovery Center: Release of the First 8490 Sequenced Strains for Exploring Actinobacteria Biosynthetic Diversity.</title>
        <authorList>
            <person name="Kalkreuter E."/>
            <person name="Kautsar S.A."/>
            <person name="Yang D."/>
            <person name="Bader C.D."/>
            <person name="Teijaro C.N."/>
            <person name="Fluegel L."/>
            <person name="Davis C.M."/>
            <person name="Simpson J.R."/>
            <person name="Lauterbach L."/>
            <person name="Steele A.D."/>
            <person name="Gui C."/>
            <person name="Meng S."/>
            <person name="Li G."/>
            <person name="Viehrig K."/>
            <person name="Ye F."/>
            <person name="Su P."/>
            <person name="Kiefer A.F."/>
            <person name="Nichols A."/>
            <person name="Cepeda A.J."/>
            <person name="Yan W."/>
            <person name="Fan B."/>
            <person name="Jiang Y."/>
            <person name="Adhikari A."/>
            <person name="Zheng C.-J."/>
            <person name="Schuster L."/>
            <person name="Cowan T.M."/>
            <person name="Smanski M.J."/>
            <person name="Chevrette M.G."/>
            <person name="De Carvalho L.P.S."/>
            <person name="Shen B."/>
        </authorList>
    </citation>
    <scope>NUCLEOTIDE SEQUENCE [LARGE SCALE GENOMIC DNA]</scope>
    <source>
        <strain evidence="2 3">NPDC050545</strain>
    </source>
</reference>
<dbReference type="PANTHER" id="PTHR45036">
    <property type="entry name" value="METHYLTRANSFERASE LIKE 7B"/>
    <property type="match status" value="1"/>
</dbReference>
<feature type="domain" description="Methyltransferase type 11" evidence="1">
    <location>
        <begin position="56"/>
        <end position="148"/>
    </location>
</feature>
<organism evidence="2 3">
    <name type="scientific">Nonomuraea typhae</name>
    <dbReference type="NCBI Taxonomy" id="2603600"/>
    <lineage>
        <taxon>Bacteria</taxon>
        <taxon>Bacillati</taxon>
        <taxon>Actinomycetota</taxon>
        <taxon>Actinomycetes</taxon>
        <taxon>Streptosporangiales</taxon>
        <taxon>Streptosporangiaceae</taxon>
        <taxon>Nonomuraea</taxon>
    </lineage>
</organism>
<dbReference type="Proteomes" id="UP001612741">
    <property type="component" value="Unassembled WGS sequence"/>
</dbReference>
<dbReference type="EC" id="2.1.1.-" evidence="2"/>
<dbReference type="InterPro" id="IPR013216">
    <property type="entry name" value="Methyltransf_11"/>
</dbReference>
<dbReference type="Gene3D" id="3.40.50.150">
    <property type="entry name" value="Vaccinia Virus protein VP39"/>
    <property type="match status" value="1"/>
</dbReference>
<keyword evidence="2" id="KW-0489">Methyltransferase</keyword>
<dbReference type="CDD" id="cd02440">
    <property type="entry name" value="AdoMet_MTases"/>
    <property type="match status" value="1"/>
</dbReference>
<evidence type="ECO:0000259" key="1">
    <source>
        <dbReference type="Pfam" id="PF08241"/>
    </source>
</evidence>
<comment type="caution">
    <text evidence="2">The sequence shown here is derived from an EMBL/GenBank/DDBJ whole genome shotgun (WGS) entry which is preliminary data.</text>
</comment>
<dbReference type="InterPro" id="IPR052356">
    <property type="entry name" value="Thiol_S-MT"/>
</dbReference>
<name>A0ABW7YZY8_9ACTN</name>
<protein>
    <submittedName>
        <fullName evidence="2">Class I SAM-dependent methyltransferase</fullName>
        <ecNumber evidence="2">2.1.1.-</ecNumber>
    </submittedName>
</protein>
<dbReference type="SUPFAM" id="SSF53335">
    <property type="entry name" value="S-adenosyl-L-methionine-dependent methyltransferases"/>
    <property type="match status" value="1"/>
</dbReference>
<dbReference type="RefSeq" id="WP_397085719.1">
    <property type="nucleotide sequence ID" value="NZ_JBITGY010000007.1"/>
</dbReference>
<accession>A0ABW7YZY8</accession>
<gene>
    <name evidence="2" type="ORF">ACIBG2_28235</name>
</gene>